<proteinExistence type="predicted"/>
<dbReference type="InterPro" id="IPR050300">
    <property type="entry name" value="GDXG_lipolytic_enzyme"/>
</dbReference>
<protein>
    <recommendedName>
        <fullName evidence="2">Alpha/beta hydrolase fold-3 domain-containing protein</fullName>
    </recommendedName>
</protein>
<reference evidence="3 4" key="1">
    <citation type="submission" date="2024-01" db="EMBL/GenBank/DDBJ databases">
        <authorList>
            <person name="Allen C."/>
            <person name="Tagirdzhanova G."/>
        </authorList>
    </citation>
    <scope>NUCLEOTIDE SEQUENCE [LARGE SCALE GENOMIC DNA]</scope>
</reference>
<gene>
    <name evidence="3" type="ORF">SBRCBS47491_009033</name>
</gene>
<dbReference type="Gene3D" id="3.40.50.1820">
    <property type="entry name" value="alpha/beta hydrolase"/>
    <property type="match status" value="1"/>
</dbReference>
<dbReference type="InterPro" id="IPR013094">
    <property type="entry name" value="AB_hydrolase_3"/>
</dbReference>
<sequence>MITLKNAHLSEPDLAWLSVAEKHAPLDALSAEIYRLPLAEFRKVPYKPGPLPSNAPQPDKDLSIRSDTVTVRDGTTIGLRIYEPVTQANTKGNTRKLLFYNVHGGGWTVGTPETEEAQNRFVAARNGAVVVSVDYRLAPEFPFPTAIHDSMDGLQWCIEHADALGIDTDRIVLGGGSAGANIVAAMTLLLRDDAPLKGSFTVIGQLLNIPVTCHPSHFPSTKYELQSYKQNKDVPLVGADRMHIYWNNYIPAANAGNPLASPLLAPSLTNLPPALVQVAGMDPLRDEGLAYAGALQASGVSTTLKVYPGMPHAFYVYPDLAPSRQYFDTVVEWIASL</sequence>
<keyword evidence="4" id="KW-1185">Reference proteome</keyword>
<evidence type="ECO:0000313" key="3">
    <source>
        <dbReference type="EMBL" id="CAK7234688.1"/>
    </source>
</evidence>
<evidence type="ECO:0000256" key="1">
    <source>
        <dbReference type="ARBA" id="ARBA00022801"/>
    </source>
</evidence>
<feature type="domain" description="Alpha/beta hydrolase fold-3" evidence="2">
    <location>
        <begin position="101"/>
        <end position="315"/>
    </location>
</feature>
<accession>A0ABP0CRI0</accession>
<dbReference type="SUPFAM" id="SSF53474">
    <property type="entry name" value="alpha/beta-Hydrolases"/>
    <property type="match status" value="1"/>
</dbReference>
<evidence type="ECO:0000313" key="4">
    <source>
        <dbReference type="Proteomes" id="UP001642406"/>
    </source>
</evidence>
<comment type="caution">
    <text evidence="3">The sequence shown here is derived from an EMBL/GenBank/DDBJ whole genome shotgun (WGS) entry which is preliminary data.</text>
</comment>
<keyword evidence="1" id="KW-0378">Hydrolase</keyword>
<name>A0ABP0CRI0_9PEZI</name>
<dbReference type="InterPro" id="IPR029058">
    <property type="entry name" value="AB_hydrolase_fold"/>
</dbReference>
<dbReference type="Proteomes" id="UP001642406">
    <property type="component" value="Unassembled WGS sequence"/>
</dbReference>
<dbReference type="Pfam" id="PF07859">
    <property type="entry name" value="Abhydrolase_3"/>
    <property type="match status" value="1"/>
</dbReference>
<dbReference type="PANTHER" id="PTHR48081:SF8">
    <property type="entry name" value="ALPHA_BETA HYDROLASE FOLD-3 DOMAIN-CONTAINING PROTEIN-RELATED"/>
    <property type="match status" value="1"/>
</dbReference>
<dbReference type="PANTHER" id="PTHR48081">
    <property type="entry name" value="AB HYDROLASE SUPERFAMILY PROTEIN C4A8.06C"/>
    <property type="match status" value="1"/>
</dbReference>
<dbReference type="EMBL" id="CAWUHC010000131">
    <property type="protein sequence ID" value="CAK7234688.1"/>
    <property type="molecule type" value="Genomic_DNA"/>
</dbReference>
<organism evidence="3 4">
    <name type="scientific">Sporothrix bragantina</name>
    <dbReference type="NCBI Taxonomy" id="671064"/>
    <lineage>
        <taxon>Eukaryota</taxon>
        <taxon>Fungi</taxon>
        <taxon>Dikarya</taxon>
        <taxon>Ascomycota</taxon>
        <taxon>Pezizomycotina</taxon>
        <taxon>Sordariomycetes</taxon>
        <taxon>Sordariomycetidae</taxon>
        <taxon>Ophiostomatales</taxon>
        <taxon>Ophiostomataceae</taxon>
        <taxon>Sporothrix</taxon>
    </lineage>
</organism>
<evidence type="ECO:0000259" key="2">
    <source>
        <dbReference type="Pfam" id="PF07859"/>
    </source>
</evidence>